<feature type="compositionally biased region" description="Low complexity" evidence="1">
    <location>
        <begin position="83"/>
        <end position="96"/>
    </location>
</feature>
<dbReference type="STRING" id="930146.SAMN05192533_1025"/>
<keyword evidence="2" id="KW-0812">Transmembrane</keyword>
<sequence>MKNKTSFYIVLGLIFLAAIGLVSSLVKDPGGLIKMLAGMALIVAVIFFLINRFSQASPSQNHEQRAFKKAAKRSKKRYHSKESSSPPKRSSIGSLSAARKKRKDASHLTVIEGKKGKKKNRASF</sequence>
<dbReference type="NCBIfam" id="NF041554">
    <property type="entry name" value="SA1362_fam"/>
    <property type="match status" value="1"/>
</dbReference>
<evidence type="ECO:0000313" key="4">
    <source>
        <dbReference type="Proteomes" id="UP000198553"/>
    </source>
</evidence>
<protein>
    <submittedName>
        <fullName evidence="3">Uncharacterized protein</fullName>
    </submittedName>
</protein>
<feature type="region of interest" description="Disordered" evidence="1">
    <location>
        <begin position="56"/>
        <end position="124"/>
    </location>
</feature>
<dbReference type="Proteomes" id="UP000198553">
    <property type="component" value="Unassembled WGS sequence"/>
</dbReference>
<organism evidence="3 4">
    <name type="scientific">Mesobacillus persicus</name>
    <dbReference type="NCBI Taxonomy" id="930146"/>
    <lineage>
        <taxon>Bacteria</taxon>
        <taxon>Bacillati</taxon>
        <taxon>Bacillota</taxon>
        <taxon>Bacilli</taxon>
        <taxon>Bacillales</taxon>
        <taxon>Bacillaceae</taxon>
        <taxon>Mesobacillus</taxon>
    </lineage>
</organism>
<feature type="transmembrane region" description="Helical" evidence="2">
    <location>
        <begin position="32"/>
        <end position="50"/>
    </location>
</feature>
<dbReference type="InterPro" id="IPR048110">
    <property type="entry name" value="SA1362/YqhP-like"/>
</dbReference>
<feature type="transmembrane region" description="Helical" evidence="2">
    <location>
        <begin position="7"/>
        <end position="26"/>
    </location>
</feature>
<feature type="compositionally biased region" description="Basic residues" evidence="1">
    <location>
        <begin position="115"/>
        <end position="124"/>
    </location>
</feature>
<feature type="compositionally biased region" description="Basic residues" evidence="1">
    <location>
        <begin position="67"/>
        <end position="79"/>
    </location>
</feature>
<keyword evidence="4" id="KW-1185">Reference proteome</keyword>
<accession>A0A1H7X178</accession>
<dbReference type="AlphaFoldDB" id="A0A1H7X178"/>
<gene>
    <name evidence="3" type="ORF">SAMN05192533_1025</name>
</gene>
<proteinExistence type="predicted"/>
<keyword evidence="2" id="KW-0472">Membrane</keyword>
<dbReference type="OrthoDB" id="2989424at2"/>
<reference evidence="4" key="1">
    <citation type="submission" date="2016-10" db="EMBL/GenBank/DDBJ databases">
        <authorList>
            <person name="Varghese N."/>
            <person name="Submissions S."/>
        </authorList>
    </citation>
    <scope>NUCLEOTIDE SEQUENCE [LARGE SCALE GENOMIC DNA]</scope>
    <source>
        <strain evidence="4">B48,IBRC-M 10115,DSM 25386,CECT 8001</strain>
    </source>
</reference>
<dbReference type="EMBL" id="FOBW01000002">
    <property type="protein sequence ID" value="SEM27636.1"/>
    <property type="molecule type" value="Genomic_DNA"/>
</dbReference>
<name>A0A1H7X178_9BACI</name>
<keyword evidence="2" id="KW-1133">Transmembrane helix</keyword>
<evidence type="ECO:0000256" key="2">
    <source>
        <dbReference type="SAM" id="Phobius"/>
    </source>
</evidence>
<evidence type="ECO:0000313" key="3">
    <source>
        <dbReference type="EMBL" id="SEM27636.1"/>
    </source>
</evidence>
<evidence type="ECO:0000256" key="1">
    <source>
        <dbReference type="SAM" id="MobiDB-lite"/>
    </source>
</evidence>